<reference evidence="1 2" key="1">
    <citation type="submission" date="2019-10" db="EMBL/GenBank/DDBJ databases">
        <title>Alkalibaculum tamaniensis sp.nov., a new alkaliphilic acetogen, isolated on methoxylated aromatics from a mud volcano.</title>
        <authorList>
            <person name="Khomyakova M.A."/>
            <person name="Merkel A.Y."/>
            <person name="Bonch-Osmolovskaya E.A."/>
            <person name="Slobodkin A.I."/>
        </authorList>
    </citation>
    <scope>NUCLEOTIDE SEQUENCE [LARGE SCALE GENOMIC DNA]</scope>
    <source>
        <strain evidence="1 2">M08DMB</strain>
    </source>
</reference>
<dbReference type="EMBL" id="WHNX01000018">
    <property type="protein sequence ID" value="MPW26410.1"/>
    <property type="molecule type" value="Genomic_DNA"/>
</dbReference>
<proteinExistence type="predicted"/>
<dbReference type="RefSeq" id="WP_152804888.1">
    <property type="nucleotide sequence ID" value="NZ_WHNX01000018.1"/>
</dbReference>
<evidence type="ECO:0000313" key="2">
    <source>
        <dbReference type="Proteomes" id="UP000440004"/>
    </source>
</evidence>
<dbReference type="Proteomes" id="UP000440004">
    <property type="component" value="Unassembled WGS sequence"/>
</dbReference>
<evidence type="ECO:0000313" key="1">
    <source>
        <dbReference type="EMBL" id="MPW26410.1"/>
    </source>
</evidence>
<comment type="caution">
    <text evidence="1">The sequence shown here is derived from an EMBL/GenBank/DDBJ whole genome shotgun (WGS) entry which is preliminary data.</text>
</comment>
<dbReference type="AlphaFoldDB" id="A0A6A7KA92"/>
<sequence length="114" mass="13244">MAKRKNNELNDLRLKQECEIRTDLLEQLDDNGMIGKQYEDMIEDYVELIKLKNLLIDDIHTKGIRSRVKTGNGFFQTKPNESVDRLLKVNAQMLKVLTELDLKKPKAADEDDLL</sequence>
<dbReference type="InterPro" id="IPR006448">
    <property type="entry name" value="Phage_term_ssu_P27"/>
</dbReference>
<protein>
    <submittedName>
        <fullName evidence="1">RNA polymerase subunit sigma-70</fullName>
    </submittedName>
</protein>
<gene>
    <name evidence="1" type="ORF">GC105_11480</name>
</gene>
<dbReference type="Pfam" id="PF05119">
    <property type="entry name" value="Terminase_4"/>
    <property type="match status" value="1"/>
</dbReference>
<keyword evidence="2" id="KW-1185">Reference proteome</keyword>
<organism evidence="1 2">
    <name type="scientific">Alkalibaculum sporogenes</name>
    <dbReference type="NCBI Taxonomy" id="2655001"/>
    <lineage>
        <taxon>Bacteria</taxon>
        <taxon>Bacillati</taxon>
        <taxon>Bacillota</taxon>
        <taxon>Clostridia</taxon>
        <taxon>Eubacteriales</taxon>
        <taxon>Eubacteriaceae</taxon>
        <taxon>Alkalibaculum</taxon>
    </lineage>
</organism>
<accession>A0A6A7KA92</accession>
<name>A0A6A7KA92_9FIRM</name>